<protein>
    <recommendedName>
        <fullName evidence="2">ITPR-interacting domain-containing protein</fullName>
    </recommendedName>
</protein>
<dbReference type="InterPro" id="IPR043444">
    <property type="entry name" value="TESPA1-like"/>
</dbReference>
<dbReference type="PANTHER" id="PTHR17469:SF11">
    <property type="entry name" value="PROTEIN ITPRID2"/>
    <property type="match status" value="1"/>
</dbReference>
<dbReference type="PANTHER" id="PTHR17469">
    <property type="entry name" value="SPERM SPECIFIC ANTIGEN 2-RELATED"/>
    <property type="match status" value="1"/>
</dbReference>
<dbReference type="InterPro" id="IPR029325">
    <property type="entry name" value="ITPR-bd"/>
</dbReference>
<dbReference type="Pfam" id="PF14722">
    <property type="entry name" value="KRAP_IP3R_bind"/>
    <property type="match status" value="1"/>
</dbReference>
<evidence type="ECO:0000256" key="1">
    <source>
        <dbReference type="SAM" id="MobiDB-lite"/>
    </source>
</evidence>
<accession>A0ABD2GQ19</accession>
<keyword evidence="4" id="KW-1185">Reference proteome</keyword>
<organism evidence="3 4">
    <name type="scientific">Pagothenia borchgrevinki</name>
    <name type="common">Bald rockcod</name>
    <name type="synonym">Trematomus borchgrevinki</name>
    <dbReference type="NCBI Taxonomy" id="8213"/>
    <lineage>
        <taxon>Eukaryota</taxon>
        <taxon>Metazoa</taxon>
        <taxon>Chordata</taxon>
        <taxon>Craniata</taxon>
        <taxon>Vertebrata</taxon>
        <taxon>Euteleostomi</taxon>
        <taxon>Actinopterygii</taxon>
        <taxon>Neopterygii</taxon>
        <taxon>Teleostei</taxon>
        <taxon>Neoteleostei</taxon>
        <taxon>Acanthomorphata</taxon>
        <taxon>Eupercaria</taxon>
        <taxon>Perciformes</taxon>
        <taxon>Notothenioidei</taxon>
        <taxon>Nototheniidae</taxon>
        <taxon>Pagothenia</taxon>
    </lineage>
</organism>
<dbReference type="AlphaFoldDB" id="A0ABD2GQ19"/>
<name>A0ABD2GQ19_PAGBO</name>
<dbReference type="Proteomes" id="UP001619887">
    <property type="component" value="Unassembled WGS sequence"/>
</dbReference>
<feature type="region of interest" description="Disordered" evidence="1">
    <location>
        <begin position="93"/>
        <end position="122"/>
    </location>
</feature>
<comment type="caution">
    <text evidence="3">The sequence shown here is derived from an EMBL/GenBank/DDBJ whole genome shotgun (WGS) entry which is preliminary data.</text>
</comment>
<feature type="region of interest" description="Disordered" evidence="1">
    <location>
        <begin position="312"/>
        <end position="341"/>
    </location>
</feature>
<sequence length="365" mass="39885">MLECFQKSLDKFDSLGAATKTAEKHDGVLPVADVPVESSVSSDGLIDLNQTHRQVDMESGSLAMDTSTAPDPRVQADYNVACLRRRAWAKSKDSTWLESEEEGPQQNQRDGEEQTPSEETGQVPNNIASWLIECRTPLGASLDDQTASPSKGVQKNGCSFEDDLSLGAEANHLQSSNNKSESCFGLAADQKRSQYKESARSMNSTGSGKSSTVSSVSELLDLYEEDPEEILLNLGFGREEPDLASKVPSRFFNNSSIARGIDIKVYLGAQLQRMEVEHPNYALTSRFRQIEVLTTVANEFFQLYSQVSGQPVQRISSKDQGGGEGKEANESCPPLKKTNSARNVAKLLKKTISKKNPASTRPRVA</sequence>
<evidence type="ECO:0000313" key="4">
    <source>
        <dbReference type="Proteomes" id="UP001619887"/>
    </source>
</evidence>
<gene>
    <name evidence="3" type="ORF">OYC64_018820</name>
</gene>
<reference evidence="3 4" key="2">
    <citation type="journal article" date="2024" name="G3 (Bethesda)">
        <title>The genome of the cryopelagic Antarctic bald notothen, Trematomus borchgrevinki.</title>
        <authorList>
            <person name="Rayamajhi N."/>
            <person name="Rivera-Colon A.G."/>
            <person name="Minhas B.F."/>
            <person name="Cheng C.C."/>
            <person name="Catchen J.M."/>
        </authorList>
    </citation>
    <scope>NUCLEOTIDE SEQUENCE [LARGE SCALE GENOMIC DNA]</scope>
    <source>
        <strain evidence="3">AGRC-2024</strain>
    </source>
</reference>
<dbReference type="SMART" id="SM01257">
    <property type="entry name" value="KRAP_IP3R_bind"/>
    <property type="match status" value="1"/>
</dbReference>
<evidence type="ECO:0000259" key="2">
    <source>
        <dbReference type="SMART" id="SM01257"/>
    </source>
</evidence>
<dbReference type="EMBL" id="JBIYXZ010002076">
    <property type="protein sequence ID" value="KAL3056205.1"/>
    <property type="molecule type" value="Genomic_DNA"/>
</dbReference>
<feature type="domain" description="ITPR-interacting" evidence="2">
    <location>
        <begin position="194"/>
        <end position="356"/>
    </location>
</feature>
<evidence type="ECO:0000313" key="3">
    <source>
        <dbReference type="EMBL" id="KAL3056205.1"/>
    </source>
</evidence>
<reference evidence="3 4" key="1">
    <citation type="journal article" date="2022" name="G3 (Bethesda)">
        <title>Evaluating Illumina-, Nanopore-, and PacBio-based genome assembly strategies with the bald notothen, Trematomus borchgrevinki.</title>
        <authorList>
            <person name="Rayamajhi N."/>
            <person name="Cheng C.C."/>
            <person name="Catchen J.M."/>
        </authorList>
    </citation>
    <scope>NUCLEOTIDE SEQUENCE [LARGE SCALE GENOMIC DNA]</scope>
    <source>
        <strain evidence="3">AGRC-2024</strain>
    </source>
</reference>
<proteinExistence type="predicted"/>